<dbReference type="STRING" id="390807.SAMN04488095_3295"/>
<dbReference type="AlphaFoldDB" id="A0A1I3T5X7"/>
<accession>A0A1I3T5X7</accession>
<gene>
    <name evidence="1" type="ORF">SAMN04488095_3295</name>
</gene>
<protein>
    <submittedName>
        <fullName evidence="1">Uncharacterized protein</fullName>
    </submittedName>
</protein>
<organism evidence="1 2">
    <name type="scientific">Jannaschia pohangensis</name>
    <dbReference type="NCBI Taxonomy" id="390807"/>
    <lineage>
        <taxon>Bacteria</taxon>
        <taxon>Pseudomonadati</taxon>
        <taxon>Pseudomonadota</taxon>
        <taxon>Alphaproteobacteria</taxon>
        <taxon>Rhodobacterales</taxon>
        <taxon>Roseobacteraceae</taxon>
        <taxon>Jannaschia</taxon>
    </lineage>
</organism>
<dbReference type="EMBL" id="FORA01000005">
    <property type="protein sequence ID" value="SFJ65993.1"/>
    <property type="molecule type" value="Genomic_DNA"/>
</dbReference>
<dbReference type="RefSeq" id="WP_092783430.1">
    <property type="nucleotide sequence ID" value="NZ_FORA01000005.1"/>
</dbReference>
<reference evidence="1 2" key="1">
    <citation type="submission" date="2016-10" db="EMBL/GenBank/DDBJ databases">
        <authorList>
            <person name="de Groot N.N."/>
        </authorList>
    </citation>
    <scope>NUCLEOTIDE SEQUENCE [LARGE SCALE GENOMIC DNA]</scope>
    <source>
        <strain evidence="1 2">DSM 19073</strain>
    </source>
</reference>
<keyword evidence="2" id="KW-1185">Reference proteome</keyword>
<dbReference type="Proteomes" id="UP000199110">
    <property type="component" value="Unassembled WGS sequence"/>
</dbReference>
<dbReference type="OrthoDB" id="5865827at2"/>
<proteinExistence type="predicted"/>
<sequence>MKMRIVGVLAVVAVVAAGVVAYLQTVRTPWAEVKTPVLLTASEFKLIEGLDGPDLTVTGETHGFFADAIIDLANQLSAILDEGYAAFDPDAGTLTFYIAGQTMVSPVSMTDGRVQLAEMPGSGAAFIDPSTDALAFTFLAPIEGFGDDIALSVTFVTTEDVADRIAGQQKLQEDQRVALAAWQVEVDRLTQALAQEPSFSGPTRQLRLPGWRHWISVPVDLTWGNWPDFPRLEFQDPAGLLATLNVFITPEGEAGQVLAAERAAAIDAPPEQLALLHDTDDGFVIARVGQPHFAMFRAGSNGVEYLVWTKSADVDDIATVRAAASSIVERDMDAAEVLTAPADMRGRMAGRGLDLTLDPDSAARLVAEMSDLFKTTALMSKHGFAKAESSIYIKKNAEDFPFASVGVLCRPEPDAGIDLSTYHPEFIASAGFRFAAFAHSTQSIAIAVETGAFAQNREMTEEEQSASMTHGNDLLPEALWLADGPDRSVGVAGPMFFVYLRRPGAALDMICGLSHEDPVTLRLFEQGFASLEFPAGPENLPLAAETMFRRYPFVRDFAPDLFEVPDTETGGSRIVRADGTDLLGRAYDQFRTHDAVGVFTARIVEGQEGLWTFDGEQLLPPIYTDFDEAEDIAPGVMRVESGDRVRYFSVPERRFINVTR</sequence>
<name>A0A1I3T5X7_9RHOB</name>
<evidence type="ECO:0000313" key="1">
    <source>
        <dbReference type="EMBL" id="SFJ65993.1"/>
    </source>
</evidence>
<evidence type="ECO:0000313" key="2">
    <source>
        <dbReference type="Proteomes" id="UP000199110"/>
    </source>
</evidence>